<gene>
    <name evidence="2" type="ORF">PLOB_00042623</name>
</gene>
<organism evidence="2 3">
    <name type="scientific">Porites lobata</name>
    <dbReference type="NCBI Taxonomy" id="104759"/>
    <lineage>
        <taxon>Eukaryota</taxon>
        <taxon>Metazoa</taxon>
        <taxon>Cnidaria</taxon>
        <taxon>Anthozoa</taxon>
        <taxon>Hexacorallia</taxon>
        <taxon>Scleractinia</taxon>
        <taxon>Fungiina</taxon>
        <taxon>Poritidae</taxon>
        <taxon>Porites</taxon>
    </lineage>
</organism>
<feature type="domain" description="Integrase core" evidence="1">
    <location>
        <begin position="90"/>
        <end position="159"/>
    </location>
</feature>
<evidence type="ECO:0000313" key="2">
    <source>
        <dbReference type="EMBL" id="CAH3038995.1"/>
    </source>
</evidence>
<keyword evidence="3" id="KW-1185">Reference proteome</keyword>
<dbReference type="PANTHER" id="PTHR46791:SF13">
    <property type="entry name" value="CLR5 DOMAIN-CONTAINING PROTEIN"/>
    <property type="match status" value="1"/>
</dbReference>
<evidence type="ECO:0000313" key="3">
    <source>
        <dbReference type="Proteomes" id="UP001159405"/>
    </source>
</evidence>
<dbReference type="InterPro" id="IPR058913">
    <property type="entry name" value="Integrase_dom_put"/>
</dbReference>
<name>A0ABN8N3A5_9CNID</name>
<dbReference type="Pfam" id="PF24764">
    <property type="entry name" value="rva_4"/>
    <property type="match status" value="2"/>
</dbReference>
<sequence>MWHTLRREGYAIPRHLVQRLRRHRLQRRAYVNPGPNYCWHIDGYDKLKPYGFPIHACIDGFSRKVLWLKVVRSNNNPVVVANYTWKATWWINFFKDLMERSVFTPGNDLEMECLWFCFSHLIQHDLDTVKDHWNTHFIRRSRHETVSGRPDQLFFLPELHSAQDYKHSVTEEQCQHILENHLSVEECRNEYEEYFEYVTDETDLTSPKDWREGLDLYSHLIDLANHGS</sequence>
<protein>
    <recommendedName>
        <fullName evidence="1">Integrase core domain-containing protein</fullName>
    </recommendedName>
</protein>
<evidence type="ECO:0000259" key="1">
    <source>
        <dbReference type="Pfam" id="PF24764"/>
    </source>
</evidence>
<dbReference type="PANTHER" id="PTHR46791">
    <property type="entry name" value="EXPRESSED PROTEIN"/>
    <property type="match status" value="1"/>
</dbReference>
<comment type="caution">
    <text evidence="2">The sequence shown here is derived from an EMBL/GenBank/DDBJ whole genome shotgun (WGS) entry which is preliminary data.</text>
</comment>
<accession>A0ABN8N3A5</accession>
<reference evidence="2 3" key="1">
    <citation type="submission" date="2022-05" db="EMBL/GenBank/DDBJ databases">
        <authorList>
            <consortium name="Genoscope - CEA"/>
            <person name="William W."/>
        </authorList>
    </citation>
    <scope>NUCLEOTIDE SEQUENCE [LARGE SCALE GENOMIC DNA]</scope>
</reference>
<feature type="domain" description="Integrase core" evidence="1">
    <location>
        <begin position="30"/>
        <end position="84"/>
    </location>
</feature>
<dbReference type="Proteomes" id="UP001159405">
    <property type="component" value="Unassembled WGS sequence"/>
</dbReference>
<proteinExistence type="predicted"/>
<dbReference type="EMBL" id="CALNXK010000007">
    <property type="protein sequence ID" value="CAH3038995.1"/>
    <property type="molecule type" value="Genomic_DNA"/>
</dbReference>